<name>A0A9P7GXE8_9AGAR</name>
<dbReference type="SUPFAM" id="SSF56059">
    <property type="entry name" value="Glutathione synthetase ATP-binding domain-like"/>
    <property type="match status" value="1"/>
</dbReference>
<dbReference type="GO" id="GO:0000932">
    <property type="term" value="C:P-body"/>
    <property type="evidence" value="ECO:0007669"/>
    <property type="project" value="TreeGrafter"/>
</dbReference>
<protein>
    <recommendedName>
        <fullName evidence="3">Tubulin-tyrosine ligase</fullName>
    </recommendedName>
</protein>
<organism evidence="1 2">
    <name type="scientific">Sphagnurus paluster</name>
    <dbReference type="NCBI Taxonomy" id="117069"/>
    <lineage>
        <taxon>Eukaryota</taxon>
        <taxon>Fungi</taxon>
        <taxon>Dikarya</taxon>
        <taxon>Basidiomycota</taxon>
        <taxon>Agaricomycotina</taxon>
        <taxon>Agaricomycetes</taxon>
        <taxon>Agaricomycetidae</taxon>
        <taxon>Agaricales</taxon>
        <taxon>Tricholomatineae</taxon>
        <taxon>Lyophyllaceae</taxon>
        <taxon>Sphagnurus</taxon>
    </lineage>
</organism>
<dbReference type="Proteomes" id="UP000717328">
    <property type="component" value="Unassembled WGS sequence"/>
</dbReference>
<sequence>MVSLPYNCFVSWPAAPLTERLVRKALDSLPVTIVTSTPQLASQLKLVQWSTYDDIDHELTHLHRQDVLSSSYTFRKALIRKHFLSRCLHSYITKYPTSPLKAASPKTFELEISFADELEEMWADDLWDLGQALDASRAWWILKPGMSDRGQGIRLFNSKESLEEIFEEFELSDDEDVSDNNSGTAVVTSQLRHFVIQEYLSNPLLLDPSEIPIDKSSKPAELHGRKVIKSVLGQPSGALQVYLYDRILALFSSVPYTDPIHSDGKAPIDLTPHLTNTSLQKYNGEEGVRLLDELVGCQILSSSDYATFQKEDSASIICQIVEILAETFRAALQNPVHFQPLPNAFELYGVDFLVAYNADPLLETSKYQVKLLEINAEPAIELTGPRLTWILEGLFESIGKVCIEPFLTHEKEKGWGVGEARHHFVKALDEDRGT</sequence>
<accession>A0A9P7GXE8</accession>
<gene>
    <name evidence="1" type="ORF">H0H81_003765</name>
</gene>
<reference evidence="1" key="2">
    <citation type="submission" date="2021-10" db="EMBL/GenBank/DDBJ databases">
        <title>Phylogenomics reveals ancestral predisposition of the termite-cultivated fungus Termitomyces towards a domesticated lifestyle.</title>
        <authorList>
            <person name="Auxier B."/>
            <person name="Grum-Grzhimaylo A."/>
            <person name="Cardenas M.E."/>
            <person name="Lodge J.D."/>
            <person name="Laessoe T."/>
            <person name="Pedersen O."/>
            <person name="Smith M.E."/>
            <person name="Kuyper T.W."/>
            <person name="Franco-Molano E.A."/>
            <person name="Baroni T.J."/>
            <person name="Aanen D.K."/>
        </authorList>
    </citation>
    <scope>NUCLEOTIDE SEQUENCE</scope>
    <source>
        <strain evidence="1">D49</strain>
    </source>
</reference>
<evidence type="ECO:0000313" key="2">
    <source>
        <dbReference type="Proteomes" id="UP000717328"/>
    </source>
</evidence>
<evidence type="ECO:0000313" key="1">
    <source>
        <dbReference type="EMBL" id="KAG5654757.1"/>
    </source>
</evidence>
<comment type="caution">
    <text evidence="1">The sequence shown here is derived from an EMBL/GenBank/DDBJ whole genome shotgun (WGS) entry which is preliminary data.</text>
</comment>
<dbReference type="AlphaFoldDB" id="A0A9P7GXE8"/>
<reference evidence="1" key="1">
    <citation type="submission" date="2021-02" db="EMBL/GenBank/DDBJ databases">
        <authorList>
            <person name="Nieuwenhuis M."/>
            <person name="Van De Peppel L.J.J."/>
        </authorList>
    </citation>
    <scope>NUCLEOTIDE SEQUENCE</scope>
    <source>
        <strain evidence="1">D49</strain>
    </source>
</reference>
<dbReference type="PANTHER" id="PTHR47551:SF1">
    <property type="entry name" value="TUBULIN--TYROSINE LIGASE PBY1-RELATED"/>
    <property type="match status" value="1"/>
</dbReference>
<dbReference type="PANTHER" id="PTHR47551">
    <property type="entry name" value="TUBULIN--TYROSINE LIGASE PBY1-RELATED"/>
    <property type="match status" value="1"/>
</dbReference>
<proteinExistence type="predicted"/>
<dbReference type="PROSITE" id="PS51221">
    <property type="entry name" value="TTL"/>
    <property type="match status" value="1"/>
</dbReference>
<keyword evidence="2" id="KW-1185">Reference proteome</keyword>
<dbReference type="EMBL" id="JABCKI010000001">
    <property type="protein sequence ID" value="KAG5654757.1"/>
    <property type="molecule type" value="Genomic_DNA"/>
</dbReference>
<dbReference type="InterPro" id="IPR004344">
    <property type="entry name" value="TTL/TTLL_fam"/>
</dbReference>
<evidence type="ECO:0008006" key="3">
    <source>
        <dbReference type="Google" id="ProtNLM"/>
    </source>
</evidence>
<dbReference type="Pfam" id="PF03133">
    <property type="entry name" value="TTL"/>
    <property type="match status" value="1"/>
</dbReference>
<dbReference type="InterPro" id="IPR027746">
    <property type="entry name" value="TTL"/>
</dbReference>
<dbReference type="OrthoDB" id="202825at2759"/>
<dbReference type="Gene3D" id="3.30.470.20">
    <property type="entry name" value="ATP-grasp fold, B domain"/>
    <property type="match status" value="1"/>
</dbReference>